<gene>
    <name evidence="2" type="ORF">H7B90_17115</name>
</gene>
<dbReference type="InterPro" id="IPR017853">
    <property type="entry name" value="GH"/>
</dbReference>
<dbReference type="Pfam" id="PF08532">
    <property type="entry name" value="Glyco_hydro_42M"/>
    <property type="match status" value="1"/>
</dbReference>
<reference evidence="2 3" key="1">
    <citation type="submission" date="2020-08" db="EMBL/GenBank/DDBJ databases">
        <title>Cohnella phylogeny.</title>
        <authorList>
            <person name="Dunlap C."/>
        </authorList>
    </citation>
    <scope>NUCLEOTIDE SEQUENCE [LARGE SCALE GENOMIC DNA]</scope>
    <source>
        <strain evidence="2 3">DSM 25239</strain>
    </source>
</reference>
<dbReference type="GO" id="GO:0005975">
    <property type="term" value="P:carbohydrate metabolic process"/>
    <property type="evidence" value="ECO:0007669"/>
    <property type="project" value="InterPro"/>
</dbReference>
<dbReference type="Gene3D" id="3.40.50.880">
    <property type="match status" value="1"/>
</dbReference>
<sequence length="659" mass="73412">MRFRQVHLDFHTSENIQRIGQSFSKAQFQEMLKVGHVDSITVFAKCHHGWAYFPSEENEIHPHLDFDLLGAQIEAAHEIGVKTPVYLSAGLDERLARLHPEWLFRDENDQTSWAKGFMEPGYHLFCLNSPYLDILIRQIEEAVRKYDGDGVFLDIVGVRKCYCHTCVNQLRSEGKDPRDPKRVLELGERVYANYTRRVKEAVHAIKPGHPIFHNAGHIHRGRRDLAAMNTHQELESLPTGGWGYDHFPLSARYVQPLGYDFLGMTGKFHTSWGEFGGYKHPNALRYEAALSLANGARCSIGDQLHPEGRMDPATYRLIGAAYAEVERKEAWCSDARNVADVGLLSVEAVSAGASGSGASTTKPDIGAARILLENQILFDVLDLESDFRAYKVLILPDRVTVDEKLAAKLRDYTNGGGKLLATGLSGLDPELKGFAVDLGVRYAGPNPFKPDYLRPFFELPSLGEASFVLYADGQRAELAAGGEELGRREDPYFNRDVYSFCSHQHTPSSHSGGGPGIVRSANGIYIAWNVFEDYADKGSLPVKETVAHALRLLIGRPTLEIGLPAQGVATLQHQEKEKRYVQHSLYASPVRRGTGVEVIEDLVPLYDVDAKVRLPGKEIVRVYLAPEGADLAYETDGDTVRYTIGKLLNHQMVVLDYKA</sequence>
<dbReference type="Pfam" id="PF14871">
    <property type="entry name" value="GHL6"/>
    <property type="match status" value="1"/>
</dbReference>
<dbReference type="Gene3D" id="3.20.20.80">
    <property type="entry name" value="Glycosidases"/>
    <property type="match status" value="1"/>
</dbReference>
<comment type="caution">
    <text evidence="2">The sequence shown here is derived from an EMBL/GenBank/DDBJ whole genome shotgun (WGS) entry which is preliminary data.</text>
</comment>
<proteinExistence type="predicted"/>
<dbReference type="Proteomes" id="UP000553776">
    <property type="component" value="Unassembled WGS sequence"/>
</dbReference>
<organism evidence="2 3">
    <name type="scientific">Cohnella xylanilytica</name>
    <dbReference type="NCBI Taxonomy" id="557555"/>
    <lineage>
        <taxon>Bacteria</taxon>
        <taxon>Bacillati</taxon>
        <taxon>Bacillota</taxon>
        <taxon>Bacilli</taxon>
        <taxon>Bacillales</taxon>
        <taxon>Paenibacillaceae</taxon>
        <taxon>Cohnella</taxon>
    </lineage>
</organism>
<evidence type="ECO:0000259" key="1">
    <source>
        <dbReference type="Pfam" id="PF08532"/>
    </source>
</evidence>
<dbReference type="CDD" id="cd03143">
    <property type="entry name" value="A4_beta-galactosidase_middle_domain"/>
    <property type="match status" value="1"/>
</dbReference>
<evidence type="ECO:0000313" key="3">
    <source>
        <dbReference type="Proteomes" id="UP000553776"/>
    </source>
</evidence>
<evidence type="ECO:0000313" key="2">
    <source>
        <dbReference type="EMBL" id="MBB6693128.1"/>
    </source>
</evidence>
<dbReference type="SUPFAM" id="SSF52317">
    <property type="entry name" value="Class I glutamine amidotransferase-like"/>
    <property type="match status" value="1"/>
</dbReference>
<dbReference type="InterPro" id="IPR029062">
    <property type="entry name" value="Class_I_gatase-like"/>
</dbReference>
<dbReference type="EMBL" id="JACJVR010000066">
    <property type="protein sequence ID" value="MBB6693128.1"/>
    <property type="molecule type" value="Genomic_DNA"/>
</dbReference>
<dbReference type="InterPro" id="IPR013738">
    <property type="entry name" value="Beta_galactosidase_Trimer"/>
</dbReference>
<dbReference type="AlphaFoldDB" id="A0A841U1S3"/>
<protein>
    <submittedName>
        <fullName evidence="2">Beta-galactosidase trimerization domain-containing protein</fullName>
    </submittedName>
</protein>
<dbReference type="InterPro" id="IPR028212">
    <property type="entry name" value="GHL6"/>
</dbReference>
<dbReference type="GO" id="GO:0004565">
    <property type="term" value="F:beta-galactosidase activity"/>
    <property type="evidence" value="ECO:0007669"/>
    <property type="project" value="InterPro"/>
</dbReference>
<feature type="domain" description="Beta-galactosidase trimerisation" evidence="1">
    <location>
        <begin position="371"/>
        <end position="427"/>
    </location>
</feature>
<name>A0A841U1S3_9BACL</name>
<dbReference type="RefSeq" id="WP_185137114.1">
    <property type="nucleotide sequence ID" value="NZ_JACJVR010000066.1"/>
</dbReference>
<keyword evidence="3" id="KW-1185">Reference proteome</keyword>
<accession>A0A841U1S3</accession>
<dbReference type="SUPFAM" id="SSF51445">
    <property type="entry name" value="(Trans)glycosidases"/>
    <property type="match status" value="1"/>
</dbReference>